<keyword evidence="3" id="KW-1185">Reference proteome</keyword>
<gene>
    <name evidence="2" type="ORF">PYCCODRAFT_1440446</name>
</gene>
<dbReference type="Proteomes" id="UP000193067">
    <property type="component" value="Unassembled WGS sequence"/>
</dbReference>
<evidence type="ECO:0000256" key="1">
    <source>
        <dbReference type="SAM" id="MobiDB-lite"/>
    </source>
</evidence>
<dbReference type="AlphaFoldDB" id="A0A1Y2I9V0"/>
<reference evidence="2 3" key="1">
    <citation type="journal article" date="2015" name="Biotechnol. Biofuels">
        <title>Enhanced degradation of softwood versus hardwood by the white-rot fungus Pycnoporus coccineus.</title>
        <authorList>
            <person name="Couturier M."/>
            <person name="Navarro D."/>
            <person name="Chevret D."/>
            <person name="Henrissat B."/>
            <person name="Piumi F."/>
            <person name="Ruiz-Duenas F.J."/>
            <person name="Martinez A.T."/>
            <person name="Grigoriev I.V."/>
            <person name="Riley R."/>
            <person name="Lipzen A."/>
            <person name="Berrin J.G."/>
            <person name="Master E.R."/>
            <person name="Rosso M.N."/>
        </authorList>
    </citation>
    <scope>NUCLEOTIDE SEQUENCE [LARGE SCALE GENOMIC DNA]</scope>
    <source>
        <strain evidence="2 3">BRFM310</strain>
    </source>
</reference>
<accession>A0A1Y2I9V0</accession>
<evidence type="ECO:0000313" key="2">
    <source>
        <dbReference type="EMBL" id="OSC97160.1"/>
    </source>
</evidence>
<dbReference type="OrthoDB" id="73076at2759"/>
<proteinExistence type="predicted"/>
<sequence length="259" mass="29480">MRFRKKITDDDRKADFSYHDQRVVRCSRCLRTVTMRSANDTERWREHRRSKRCVDAKGSQQFITQFFRRGPPAPVESSPARTKRPGSSGTSAAACPGLSFSQDARIPDYLSRTVVPSGGAPRRDVLRLEIIRDHARARATRGKLSQKQLTLRVLAQERAQAKWLNHHTTGTVTAAKCQKVARISANGDISPCSECTKLLRLKTFTNALRKRRPKVENAKYTPKAYRNPVAGEAYLRHRDVQGLMEMVRTAEQYKRCPQG</sequence>
<evidence type="ECO:0000313" key="3">
    <source>
        <dbReference type="Proteomes" id="UP000193067"/>
    </source>
</evidence>
<protein>
    <submittedName>
        <fullName evidence="2">Uncharacterized protein</fullName>
    </submittedName>
</protein>
<feature type="region of interest" description="Disordered" evidence="1">
    <location>
        <begin position="65"/>
        <end position="96"/>
    </location>
</feature>
<name>A0A1Y2I9V0_TRAC3</name>
<dbReference type="STRING" id="1353009.A0A1Y2I9V0"/>
<dbReference type="EMBL" id="KZ084156">
    <property type="protein sequence ID" value="OSC97160.1"/>
    <property type="molecule type" value="Genomic_DNA"/>
</dbReference>
<organism evidence="2 3">
    <name type="scientific">Trametes coccinea (strain BRFM310)</name>
    <name type="common">Pycnoporus coccineus</name>
    <dbReference type="NCBI Taxonomy" id="1353009"/>
    <lineage>
        <taxon>Eukaryota</taxon>
        <taxon>Fungi</taxon>
        <taxon>Dikarya</taxon>
        <taxon>Basidiomycota</taxon>
        <taxon>Agaricomycotina</taxon>
        <taxon>Agaricomycetes</taxon>
        <taxon>Polyporales</taxon>
        <taxon>Polyporaceae</taxon>
        <taxon>Trametes</taxon>
    </lineage>
</organism>